<dbReference type="STRING" id="67356.AQJ84_10985"/>
<name>A0A0L8L572_9ACTN</name>
<gene>
    <name evidence="1" type="ORF">ADK37_23035</name>
</gene>
<evidence type="ECO:0008006" key="3">
    <source>
        <dbReference type="Google" id="ProtNLM"/>
    </source>
</evidence>
<reference evidence="2" key="1">
    <citation type="submission" date="2015-07" db="EMBL/GenBank/DDBJ databases">
        <authorList>
            <person name="Ju K.-S."/>
            <person name="Doroghazi J.R."/>
            <person name="Metcalf W.W."/>
        </authorList>
    </citation>
    <scope>NUCLEOTIDE SEQUENCE [LARGE SCALE GENOMIC DNA]</scope>
    <source>
        <strain evidence="2">NRRL 2290</strain>
    </source>
</reference>
<protein>
    <recommendedName>
        <fullName evidence="3">HTH cro/C1-type domain-containing protein</fullName>
    </recommendedName>
</protein>
<comment type="caution">
    <text evidence="1">The sequence shown here is derived from an EMBL/GenBank/DDBJ whole genome shotgun (WGS) entry which is preliminary data.</text>
</comment>
<accession>A0A0L8L572</accession>
<proteinExistence type="predicted"/>
<dbReference type="AlphaFoldDB" id="A0A0L8L572"/>
<dbReference type="InterPro" id="IPR046045">
    <property type="entry name" value="DUF6003"/>
</dbReference>
<dbReference type="Pfam" id="PF19466">
    <property type="entry name" value="DUF6003"/>
    <property type="match status" value="1"/>
</dbReference>
<dbReference type="EMBL" id="LGUS01000174">
    <property type="protein sequence ID" value="KOG33270.1"/>
    <property type="molecule type" value="Genomic_DNA"/>
</dbReference>
<sequence>MMSDEQAASEKELADFRATLEGRDDMVRRARAAGLSKNRIHVLSGIARTTIDRIINGES</sequence>
<dbReference type="PATRIC" id="fig|67356.5.peg.4904"/>
<dbReference type="Proteomes" id="UP000037251">
    <property type="component" value="Unassembled WGS sequence"/>
</dbReference>
<dbReference type="OrthoDB" id="9761705at2"/>
<evidence type="ECO:0000313" key="2">
    <source>
        <dbReference type="Proteomes" id="UP000037251"/>
    </source>
</evidence>
<organism evidence="1 2">
    <name type="scientific">Streptomyces resistomycificus</name>
    <dbReference type="NCBI Taxonomy" id="67356"/>
    <lineage>
        <taxon>Bacteria</taxon>
        <taxon>Bacillati</taxon>
        <taxon>Actinomycetota</taxon>
        <taxon>Actinomycetes</taxon>
        <taxon>Kitasatosporales</taxon>
        <taxon>Streptomycetaceae</taxon>
        <taxon>Streptomyces</taxon>
        <taxon>Streptomyces aurantiacus group</taxon>
    </lineage>
</organism>
<evidence type="ECO:0000313" key="1">
    <source>
        <dbReference type="EMBL" id="KOG33270.1"/>
    </source>
</evidence>
<keyword evidence="2" id="KW-1185">Reference proteome</keyword>